<feature type="coiled-coil region" evidence="1">
    <location>
        <begin position="1196"/>
        <end position="1283"/>
    </location>
</feature>
<feature type="coiled-coil region" evidence="1">
    <location>
        <begin position="653"/>
        <end position="748"/>
    </location>
</feature>
<keyword evidence="1" id="KW-0175">Coiled coil</keyword>
<dbReference type="EMBL" id="CM002910">
    <property type="protein sequence ID" value="KMY89742.1"/>
    <property type="molecule type" value="Genomic_DNA"/>
</dbReference>
<dbReference type="Bgee" id="FBgn0195144">
    <property type="expression patterns" value="Expressed in female reproductive system and 3 other cell types or tissues"/>
</dbReference>
<reference evidence="4" key="1">
    <citation type="journal article" date="2013" name="Genome Res.">
        <title>A second-generation assembly of the Drosophila simulans genome provides new insights into patterns of lineage-specific divergence.</title>
        <authorList>
            <person name="Hu T.T."/>
            <person name="Eisen M.B."/>
            <person name="Thornton K.R."/>
            <person name="Andolfatto P."/>
        </authorList>
    </citation>
    <scope>NUCLEOTIDE SEQUENCE [LARGE SCALE GENOMIC DNA]</scope>
    <source>
        <strain evidence="4">W501</strain>
    </source>
</reference>
<reference evidence="4" key="2">
    <citation type="submission" date="2014-06" db="EMBL/GenBank/DDBJ databases">
        <authorList>
            <person name="Hu T."/>
            <person name="Eisen M.B."/>
            <person name="Thornton K.R."/>
            <person name="Andolfatto P."/>
        </authorList>
    </citation>
    <scope>NUCLEOTIDE SEQUENCE</scope>
    <source>
        <strain evidence="4">W501</strain>
    </source>
</reference>
<gene>
    <name evidence="4" type="primary">Dsim\GD23772</name>
    <name evidence="4" type="ORF">Dsimw501_GD23772</name>
</gene>
<evidence type="ECO:0000256" key="1">
    <source>
        <dbReference type="SAM" id="Coils"/>
    </source>
</evidence>
<dbReference type="SUPFAM" id="SSF57997">
    <property type="entry name" value="Tropomyosin"/>
    <property type="match status" value="1"/>
</dbReference>
<feature type="coiled-coil region" evidence="1">
    <location>
        <begin position="912"/>
        <end position="1079"/>
    </location>
</feature>
<evidence type="ECO:0000256" key="2">
    <source>
        <dbReference type="SAM" id="MobiDB-lite"/>
    </source>
</evidence>
<feature type="coiled-coil region" evidence="1">
    <location>
        <begin position="595"/>
        <end position="629"/>
    </location>
</feature>
<dbReference type="Gene3D" id="1.10.287.1490">
    <property type="match status" value="1"/>
</dbReference>
<organism evidence="4">
    <name type="scientific">Drosophila simulans</name>
    <name type="common">Fruit fly</name>
    <dbReference type="NCBI Taxonomy" id="7240"/>
    <lineage>
        <taxon>Eukaryota</taxon>
        <taxon>Metazoa</taxon>
        <taxon>Ecdysozoa</taxon>
        <taxon>Arthropoda</taxon>
        <taxon>Hexapoda</taxon>
        <taxon>Insecta</taxon>
        <taxon>Pterygota</taxon>
        <taxon>Neoptera</taxon>
        <taxon>Endopterygota</taxon>
        <taxon>Diptera</taxon>
        <taxon>Brachycera</taxon>
        <taxon>Muscomorpha</taxon>
        <taxon>Ephydroidea</taxon>
        <taxon>Drosophilidae</taxon>
        <taxon>Drosophila</taxon>
        <taxon>Sophophora</taxon>
    </lineage>
</organism>
<reference evidence="4" key="3">
    <citation type="submission" date="2015-04" db="EMBL/GenBank/DDBJ databases">
        <authorList>
            <consortium name="FlyBase"/>
        </authorList>
    </citation>
    <scope>NUCLEOTIDE SEQUENCE</scope>
    <source>
        <strain evidence="4">W501</strain>
    </source>
</reference>
<name>A0A0J9R0S8_DROSI</name>
<evidence type="ECO:0000313" key="3">
    <source>
        <dbReference type="EMBL" id="KMY89742.1"/>
    </source>
</evidence>
<protein>
    <submittedName>
        <fullName evidence="3">Uncharacterized protein, isoform B</fullName>
    </submittedName>
    <submittedName>
        <fullName evidence="4">Uncharacterized protein, isoform C</fullName>
    </submittedName>
</protein>
<feature type="coiled-coil region" evidence="1">
    <location>
        <begin position="101"/>
        <end position="275"/>
    </location>
</feature>
<dbReference type="EMBL" id="CM002910">
    <property type="protein sequence ID" value="KMY89743.1"/>
    <property type="molecule type" value="Genomic_DNA"/>
</dbReference>
<dbReference type="OrthoDB" id="21525at2759"/>
<feature type="region of interest" description="Disordered" evidence="2">
    <location>
        <begin position="1378"/>
        <end position="1405"/>
    </location>
</feature>
<evidence type="ECO:0000313" key="4">
    <source>
        <dbReference type="EMBL" id="KMY89743.1"/>
    </source>
</evidence>
<feature type="coiled-coil region" evidence="1">
    <location>
        <begin position="777"/>
        <end position="855"/>
    </location>
</feature>
<sequence length="1475" mass="169811">MENGKAVNLGEQFETHKAKSKQMKEELLSSIFEKDSTIESLQQSLKELSRDVLRNSKEDFMRSMCPELESSCERICNKCLELERLLPIASASGLESIACQCDQLRSEIADTRIKLESMQTAFSQASCEVSQKTTDCKRLSEQISTAQDDFGQLQEKYNNLEHKLSSQQLAIGTMQAEYTSIQQRYLQLQEEYKHLELRSDEQCQQLQDENSKLQAEIGTLKERVEEVQSKLLEVPNPGSHPGEMELQNQQLKKRLSEVESEFNEIRRNYECLSTQLMDSIQESDLLREELKQRTTNGDLESKKRSGVGAQCSDPENYLLQQFAKLSKSIQQIELSDYSGGRRLFIYNHAEQDQSVPSFKLCLEPAEYLEGDGKQQDTSDSVFLKVSQIVKINQEQNCVKEEDRMRDIIFQLKQEVDEKKNLIEEEKGVIDKLRAHITSLKQIETAKTKILCDELQTEDNVQTTMEQSLLSIPHGDDTITRLPASSANEQESHEVLTLKTSLTHLKSKVCELQKKLESQSEDEKISELQADIGEISERCLSMELKLADFGNWQAQELRPLDQLQDSGAELQHSSTTAEESLKWEKPIQEQTDLTLTTEYERRIEQLEESLQRAQEELRILEKRKTDENKSLQLEYMAKIETSENENRSKFRAYCLELEETKQRYEEQLQQASEKLTSVTTDLDVINGSLQEKITQAEKERNELAARHKAELEKINETLKEKESSYKEKLSQAEEERDKEVSILEAMRNTIAELHKTNSKREVELEAVKMEKCQLKELYDKSLLELEELQRTADQKSSDLLAGSSKENIDELQRKCDQYVLDLELLRGEKAELLSEIQKINAQHSKTLKKLEEIEAEMITLTTQKDLERCDIEEKLETFKSKEADLKEALHCAQLRFHAYDELVCEHERLKGCLSDSNKMSANLQKKVADLQAELLDLQEGISGRDSEIKQLRAELKDALDENTTARKAKLDLENSLKEVQENMSTQAGEVKRKIANLKGSVDELQLKLKSLQEVKDNLQSENEKLKIKLKDAQNLQDKVDKEQKLNSSLREDLGKLEKTKLDLEEQLRAKKVEIDRRSKELGVLTQECGNIRSHLAAQTNDFVKEKETLNLTISNLQLHYQQLGEKLTILREKDKYQCQLKTKLESLLETSKDHLSNKAAENNLNLQMKKDILDLTKECEILRSDLQSKNEYFRTQEQLLDKTISNLKEENRKMEEKLSTVNKALNEDCEKLRSTLKSKELIIQQNRQELEERLTVINEKNGNNARLVAQLKSNEAALKSLREDSIKQSLAIEAANKRSLEMEQKADKRAREYEELRSTLKTREIHFRSEKERMDGTISSLLEDKRNLEEKVCTVTELLAKLERKQSQKVNGGDVSFELNSSNGSPTPVAVPATKKPLDCNSADSVPKKSISLDTAERKNRRMTAYDEHRKQFCWNDLRNGGTTTAPVDGNCHCEQLSCKQRLSSDWRQNDDKKDD</sequence>
<proteinExistence type="predicted"/>
<accession>A0A0J9R0S8</accession>
<dbReference type="Proteomes" id="UP000035880">
    <property type="component" value="Chromosome 2L"/>
</dbReference>